<organism evidence="1 2">
    <name type="scientific">Clostridium fermenticellae</name>
    <dbReference type="NCBI Taxonomy" id="2068654"/>
    <lineage>
        <taxon>Bacteria</taxon>
        <taxon>Bacillati</taxon>
        <taxon>Bacillota</taxon>
        <taxon>Clostridia</taxon>
        <taxon>Eubacteriales</taxon>
        <taxon>Clostridiaceae</taxon>
        <taxon>Clostridium</taxon>
    </lineage>
</organism>
<gene>
    <name evidence="1" type="ORF">D4Z93_03140</name>
</gene>
<dbReference type="KEGG" id="cfer:D4Z93_03140"/>
<dbReference type="OrthoDB" id="1707754at2"/>
<dbReference type="AlphaFoldDB" id="A0A386H1L8"/>
<dbReference type="RefSeq" id="WP_119970364.1">
    <property type="nucleotide sequence ID" value="NZ_CP032416.1"/>
</dbReference>
<evidence type="ECO:0000313" key="1">
    <source>
        <dbReference type="EMBL" id="AYD39589.1"/>
    </source>
</evidence>
<evidence type="ECO:0000313" key="2">
    <source>
        <dbReference type="Proteomes" id="UP000266301"/>
    </source>
</evidence>
<reference evidence="1 2" key="1">
    <citation type="journal article" date="2019" name="Int. J. Syst. Evol. Microbiol.">
        <title>Clostridium fermenticellae sp. nov., isolated from the mud in a fermentation cellar for the production of the Chinese liquor, baijiu.</title>
        <authorList>
            <person name="Xu P.X."/>
            <person name="Chai L.J."/>
            <person name="Qiu T."/>
            <person name="Zhang X.J."/>
            <person name="Lu Z.M."/>
            <person name="Xiao C."/>
            <person name="Wang S.T."/>
            <person name="Shen C.H."/>
            <person name="Shi J.S."/>
            <person name="Xu Z.H."/>
        </authorList>
    </citation>
    <scope>NUCLEOTIDE SEQUENCE [LARGE SCALE GENOMIC DNA]</scope>
    <source>
        <strain evidence="1 2">JN500901</strain>
    </source>
</reference>
<keyword evidence="2" id="KW-1185">Reference proteome</keyword>
<name>A0A386H1L8_9CLOT</name>
<sequence length="52" mass="5856">MMNINCSEKCIHEKNGKCTLDHVMQLSNAFNSESKCAYFTAKPSNQTGFPKK</sequence>
<accession>A0A386H1L8</accession>
<dbReference type="Proteomes" id="UP000266301">
    <property type="component" value="Chromosome"/>
</dbReference>
<dbReference type="EMBL" id="CP032416">
    <property type="protein sequence ID" value="AYD39589.1"/>
    <property type="molecule type" value="Genomic_DNA"/>
</dbReference>
<proteinExistence type="predicted"/>
<protein>
    <submittedName>
        <fullName evidence="1">Hydroxymyristoyl-ACP dehydratase</fullName>
    </submittedName>
</protein>